<protein>
    <submittedName>
        <fullName evidence="1">Uncharacterized protein</fullName>
    </submittedName>
</protein>
<dbReference type="AlphaFoldDB" id="A0A2P5FJN6"/>
<dbReference type="EMBL" id="JXTC01000028">
    <property type="protein sequence ID" value="PON98002.1"/>
    <property type="molecule type" value="Genomic_DNA"/>
</dbReference>
<dbReference type="Proteomes" id="UP000237000">
    <property type="component" value="Unassembled WGS sequence"/>
</dbReference>
<evidence type="ECO:0000313" key="1">
    <source>
        <dbReference type="EMBL" id="PON98002.1"/>
    </source>
</evidence>
<accession>A0A2P5FJN6</accession>
<reference evidence="2" key="1">
    <citation type="submission" date="2016-06" db="EMBL/GenBank/DDBJ databases">
        <title>Parallel loss of symbiosis genes in relatives of nitrogen-fixing non-legume Parasponia.</title>
        <authorList>
            <person name="Van Velzen R."/>
            <person name="Holmer R."/>
            <person name="Bu F."/>
            <person name="Rutten L."/>
            <person name="Van Zeijl A."/>
            <person name="Liu W."/>
            <person name="Santuari L."/>
            <person name="Cao Q."/>
            <person name="Sharma T."/>
            <person name="Shen D."/>
            <person name="Roswanjaya Y."/>
            <person name="Wardhani T."/>
            <person name="Kalhor M.S."/>
            <person name="Jansen J."/>
            <person name="Van den Hoogen J."/>
            <person name="Gungor B."/>
            <person name="Hartog M."/>
            <person name="Hontelez J."/>
            <person name="Verver J."/>
            <person name="Yang W.-C."/>
            <person name="Schijlen E."/>
            <person name="Repin R."/>
            <person name="Schilthuizen M."/>
            <person name="Schranz E."/>
            <person name="Heidstra R."/>
            <person name="Miyata K."/>
            <person name="Fedorova E."/>
            <person name="Kohlen W."/>
            <person name="Bisseling T."/>
            <person name="Smit S."/>
            <person name="Geurts R."/>
        </authorList>
    </citation>
    <scope>NUCLEOTIDE SEQUENCE [LARGE SCALE GENOMIC DNA]</scope>
    <source>
        <strain evidence="2">cv. RG33-2</strain>
    </source>
</reference>
<keyword evidence="2" id="KW-1185">Reference proteome</keyword>
<proteinExistence type="predicted"/>
<gene>
    <name evidence="1" type="ORF">TorRG33x02_063170</name>
</gene>
<comment type="caution">
    <text evidence="1">The sequence shown here is derived from an EMBL/GenBank/DDBJ whole genome shotgun (WGS) entry which is preliminary data.</text>
</comment>
<organism evidence="1 2">
    <name type="scientific">Trema orientale</name>
    <name type="common">Charcoal tree</name>
    <name type="synonym">Celtis orientalis</name>
    <dbReference type="NCBI Taxonomy" id="63057"/>
    <lineage>
        <taxon>Eukaryota</taxon>
        <taxon>Viridiplantae</taxon>
        <taxon>Streptophyta</taxon>
        <taxon>Embryophyta</taxon>
        <taxon>Tracheophyta</taxon>
        <taxon>Spermatophyta</taxon>
        <taxon>Magnoliopsida</taxon>
        <taxon>eudicotyledons</taxon>
        <taxon>Gunneridae</taxon>
        <taxon>Pentapetalae</taxon>
        <taxon>rosids</taxon>
        <taxon>fabids</taxon>
        <taxon>Rosales</taxon>
        <taxon>Cannabaceae</taxon>
        <taxon>Trema</taxon>
    </lineage>
</organism>
<dbReference type="InParanoid" id="A0A2P5FJN6"/>
<sequence length="101" mass="11640">MIAFPRHFKGAEISPNLKGSKLSSVPSRLRRHLQYFQPHLALLSPYFTIFSDKQGILFPLSEGFISDYFFRSNLLKDFSYADIECSRTKDSSTTVPYEINL</sequence>
<name>A0A2P5FJN6_TREOI</name>
<evidence type="ECO:0000313" key="2">
    <source>
        <dbReference type="Proteomes" id="UP000237000"/>
    </source>
</evidence>